<protein>
    <recommendedName>
        <fullName evidence="3">ABM domain-containing protein</fullName>
    </recommendedName>
</protein>
<reference evidence="2" key="2">
    <citation type="submission" date="2015-01" db="EMBL/GenBank/DDBJ databases">
        <title>Evolutionary Origins and Diversification of the Mycorrhizal Mutualists.</title>
        <authorList>
            <consortium name="DOE Joint Genome Institute"/>
            <consortium name="Mycorrhizal Genomics Consortium"/>
            <person name="Kohler A."/>
            <person name="Kuo A."/>
            <person name="Nagy L.G."/>
            <person name="Floudas D."/>
            <person name="Copeland A."/>
            <person name="Barry K.W."/>
            <person name="Cichocki N."/>
            <person name="Veneault-Fourrey C."/>
            <person name="LaButti K."/>
            <person name="Lindquist E.A."/>
            <person name="Lipzen A."/>
            <person name="Lundell T."/>
            <person name="Morin E."/>
            <person name="Murat C."/>
            <person name="Riley R."/>
            <person name="Ohm R."/>
            <person name="Sun H."/>
            <person name="Tunlid A."/>
            <person name="Henrissat B."/>
            <person name="Grigoriev I.V."/>
            <person name="Hibbett D.S."/>
            <person name="Martin F."/>
        </authorList>
    </citation>
    <scope>NUCLEOTIDE SEQUENCE [LARGE SCALE GENOMIC DNA]</scope>
    <source>
        <strain evidence="2">Marx 270</strain>
    </source>
</reference>
<dbReference type="InParanoid" id="A0A0C3JAG2"/>
<evidence type="ECO:0008006" key="3">
    <source>
        <dbReference type="Google" id="ProtNLM"/>
    </source>
</evidence>
<gene>
    <name evidence="1" type="ORF">M404DRAFT_139681</name>
</gene>
<dbReference type="EMBL" id="KN831964">
    <property type="protein sequence ID" value="KIO06043.1"/>
    <property type="molecule type" value="Genomic_DNA"/>
</dbReference>
<dbReference type="Gene3D" id="3.30.70.100">
    <property type="match status" value="2"/>
</dbReference>
<evidence type="ECO:0000313" key="2">
    <source>
        <dbReference type="Proteomes" id="UP000054217"/>
    </source>
</evidence>
<dbReference type="STRING" id="870435.A0A0C3JAG2"/>
<sequence length="202" mass="22704">MASYTEILHFTASEEVMSSRANLDRVRELLSKAEGLNQSYFGPETEDPSVLFIVNDWKSKDAHAKFLDSLEGAAFKPALLPLSASPIVHHFAEFDEIKSRLQAPITEFVTLTLKPDHTMEELKPLVQELHEKLKGSKMFYGSSWAPIANESNMYHGILGWDTVEAHWDAVKDGPPKAVVDEFKKIANLWLVHAALQSLTENK</sequence>
<proteinExistence type="predicted"/>
<reference evidence="1 2" key="1">
    <citation type="submission" date="2014-04" db="EMBL/GenBank/DDBJ databases">
        <authorList>
            <consortium name="DOE Joint Genome Institute"/>
            <person name="Kuo A."/>
            <person name="Kohler A."/>
            <person name="Costa M.D."/>
            <person name="Nagy L.G."/>
            <person name="Floudas D."/>
            <person name="Copeland A."/>
            <person name="Barry K.W."/>
            <person name="Cichocki N."/>
            <person name="Veneault-Fourrey C."/>
            <person name="LaButti K."/>
            <person name="Lindquist E.A."/>
            <person name="Lipzen A."/>
            <person name="Lundell T."/>
            <person name="Morin E."/>
            <person name="Murat C."/>
            <person name="Sun H."/>
            <person name="Tunlid A."/>
            <person name="Henrissat B."/>
            <person name="Grigoriev I.V."/>
            <person name="Hibbett D.S."/>
            <person name="Martin F."/>
            <person name="Nordberg H.P."/>
            <person name="Cantor M.N."/>
            <person name="Hua S.X."/>
        </authorList>
    </citation>
    <scope>NUCLEOTIDE SEQUENCE [LARGE SCALE GENOMIC DNA]</scope>
    <source>
        <strain evidence="1 2">Marx 270</strain>
    </source>
</reference>
<organism evidence="1 2">
    <name type="scientific">Pisolithus tinctorius Marx 270</name>
    <dbReference type="NCBI Taxonomy" id="870435"/>
    <lineage>
        <taxon>Eukaryota</taxon>
        <taxon>Fungi</taxon>
        <taxon>Dikarya</taxon>
        <taxon>Basidiomycota</taxon>
        <taxon>Agaricomycotina</taxon>
        <taxon>Agaricomycetes</taxon>
        <taxon>Agaricomycetidae</taxon>
        <taxon>Boletales</taxon>
        <taxon>Sclerodermatineae</taxon>
        <taxon>Pisolithaceae</taxon>
        <taxon>Pisolithus</taxon>
    </lineage>
</organism>
<dbReference type="HOGENOM" id="CLU_081631_3_2_1"/>
<keyword evidence="2" id="KW-1185">Reference proteome</keyword>
<evidence type="ECO:0000313" key="1">
    <source>
        <dbReference type="EMBL" id="KIO06043.1"/>
    </source>
</evidence>
<dbReference type="SUPFAM" id="SSF54909">
    <property type="entry name" value="Dimeric alpha+beta barrel"/>
    <property type="match status" value="1"/>
</dbReference>
<name>A0A0C3JAG2_PISTI</name>
<dbReference type="AlphaFoldDB" id="A0A0C3JAG2"/>
<dbReference type="OrthoDB" id="3830579at2759"/>
<dbReference type="Proteomes" id="UP000054217">
    <property type="component" value="Unassembled WGS sequence"/>
</dbReference>
<dbReference type="InterPro" id="IPR011008">
    <property type="entry name" value="Dimeric_a/b-barrel"/>
</dbReference>
<accession>A0A0C3JAG2</accession>